<keyword evidence="1" id="KW-1133">Transmembrane helix</keyword>
<keyword evidence="1" id="KW-0812">Transmembrane</keyword>
<dbReference type="Proteomes" id="UP000466445">
    <property type="component" value="Chromosome"/>
</dbReference>
<dbReference type="RefSeq" id="WP_163694295.1">
    <property type="nucleotide sequence ID" value="NZ_AP022595.1"/>
</dbReference>
<dbReference type="AlphaFoldDB" id="A0A7I7SYF0"/>
<protein>
    <submittedName>
        <fullName evidence="2">Uncharacterized protein</fullName>
    </submittedName>
</protein>
<accession>A0A7I7SYF0</accession>
<keyword evidence="1" id="KW-0472">Membrane</keyword>
<feature type="transmembrane region" description="Helical" evidence="1">
    <location>
        <begin position="16"/>
        <end position="35"/>
    </location>
</feature>
<name>A0A7I7SYF0_9MYCO</name>
<organism evidence="2 3">
    <name type="scientific">Mycolicibacterium sarraceniae</name>
    <dbReference type="NCBI Taxonomy" id="1534348"/>
    <lineage>
        <taxon>Bacteria</taxon>
        <taxon>Bacillati</taxon>
        <taxon>Actinomycetota</taxon>
        <taxon>Actinomycetes</taxon>
        <taxon>Mycobacteriales</taxon>
        <taxon>Mycobacteriaceae</taxon>
        <taxon>Mycolicibacterium</taxon>
    </lineage>
</organism>
<proteinExistence type="predicted"/>
<evidence type="ECO:0000313" key="2">
    <source>
        <dbReference type="EMBL" id="BBY60846.1"/>
    </source>
</evidence>
<gene>
    <name evidence="2" type="ORF">MSAR_39820</name>
</gene>
<reference evidence="2 3" key="1">
    <citation type="journal article" date="2019" name="Emerg. Microbes Infect.">
        <title>Comprehensive subspecies identification of 175 nontuberculous mycobacteria species based on 7547 genomic profiles.</title>
        <authorList>
            <person name="Matsumoto Y."/>
            <person name="Kinjo T."/>
            <person name="Motooka D."/>
            <person name="Nabeya D."/>
            <person name="Jung N."/>
            <person name="Uechi K."/>
            <person name="Horii T."/>
            <person name="Iida T."/>
            <person name="Fujita J."/>
            <person name="Nakamura S."/>
        </authorList>
    </citation>
    <scope>NUCLEOTIDE SEQUENCE [LARGE SCALE GENOMIC DNA]</scope>
    <source>
        <strain evidence="2 3">JCM 30395</strain>
    </source>
</reference>
<dbReference type="KEGG" id="msar:MSAR_39820"/>
<dbReference type="EMBL" id="AP022595">
    <property type="protein sequence ID" value="BBY60846.1"/>
    <property type="molecule type" value="Genomic_DNA"/>
</dbReference>
<keyword evidence="3" id="KW-1185">Reference proteome</keyword>
<sequence>MFTTGAAPRPWRHQLAGLWLGLFGVAIAAGLAMVMRANTEIPEDYWRSIVNY</sequence>
<evidence type="ECO:0000256" key="1">
    <source>
        <dbReference type="SAM" id="Phobius"/>
    </source>
</evidence>
<evidence type="ECO:0000313" key="3">
    <source>
        <dbReference type="Proteomes" id="UP000466445"/>
    </source>
</evidence>